<dbReference type="OrthoDB" id="5631357at2"/>
<sequence>MSRKIALTKSLADFAEWLGRIAGDKTNDEIERIVQQASSLHDQYLSTPEKKIVDWYDFLSQFYLVLELYQKQHRNAKSWWGRLLEVLGFLSPQERSLQQTVDTVYDSLKHAQKERDILIYPGFFFAVLRSLGIYCSLLFKKDPPLQEIKCNQLNYLSHHLMGEHDLTGHELLQGKNLTTSYVDFFCDLDLFITNKHNCLDAKTTSSLLMLRNKIKDAAKIAQLISFFHTMDELSRWNGLSQLTSAIKAGINQLKVYDFMLIPHGYAGEAGGHSTLIECRRINQDEVVFRFINTGDGLIETSSYKTLLKIFFWCDGGTFPMKVSSPISVASLVYDDFIERLLMPGVIANCADNELMNAPLLDLYNVGKLHDDEQFLRPQTNGTCAHSCILEWFKTQVPQSVFVLFSTFITLRANKNLDRYTPPDSDHEASVKVLKKAAKDTILQKRNEYSTTKKQIEAEFKSLHLVLEGLFRKKKKNLPNHFNYAAYYKNKCQSKKLSPEERVTIINQQPLASLHQPKDIIIIRALSALFFRTPTAQAKSARLSDTAQKAILAKQLAGHEAYLNTAKSMIV</sequence>
<gene>
    <name evidence="2" type="ORF">Lwor_2028</name>
</gene>
<proteinExistence type="predicted"/>
<evidence type="ECO:0000313" key="2">
    <source>
        <dbReference type="EMBL" id="KTD76803.1"/>
    </source>
</evidence>
<organism evidence="2 3">
    <name type="scientific">Legionella worsleiensis</name>
    <dbReference type="NCBI Taxonomy" id="45076"/>
    <lineage>
        <taxon>Bacteria</taxon>
        <taxon>Pseudomonadati</taxon>
        <taxon>Pseudomonadota</taxon>
        <taxon>Gammaproteobacteria</taxon>
        <taxon>Legionellales</taxon>
        <taxon>Legionellaceae</taxon>
        <taxon>Legionella</taxon>
    </lineage>
</organism>
<keyword evidence="3" id="KW-1185">Reference proteome</keyword>
<accession>A0A0W1A6Z2</accession>
<dbReference type="EMBL" id="LNZC01000027">
    <property type="protein sequence ID" value="KTD76803.1"/>
    <property type="molecule type" value="Genomic_DNA"/>
</dbReference>
<comment type="caution">
    <text evidence="2">The sequence shown here is derived from an EMBL/GenBank/DDBJ whole genome shotgun (WGS) entry which is preliminary data.</text>
</comment>
<evidence type="ECO:0000313" key="3">
    <source>
        <dbReference type="Proteomes" id="UP000054662"/>
    </source>
</evidence>
<keyword evidence="1" id="KW-1133">Transmembrane helix</keyword>
<dbReference type="Proteomes" id="UP000054662">
    <property type="component" value="Unassembled WGS sequence"/>
</dbReference>
<dbReference type="AlphaFoldDB" id="A0A0W1A6Z2"/>
<reference evidence="2 3" key="1">
    <citation type="submission" date="2015-11" db="EMBL/GenBank/DDBJ databases">
        <title>Genomic analysis of 38 Legionella species identifies large and diverse effector repertoires.</title>
        <authorList>
            <person name="Burstein D."/>
            <person name="Amaro F."/>
            <person name="Zusman T."/>
            <person name="Lifshitz Z."/>
            <person name="Cohen O."/>
            <person name="Gilbert J.A."/>
            <person name="Pupko T."/>
            <person name="Shuman H.A."/>
            <person name="Segal G."/>
        </authorList>
    </citation>
    <scope>NUCLEOTIDE SEQUENCE [LARGE SCALE GENOMIC DNA]</scope>
    <source>
        <strain evidence="2 3">ATCC 49508</strain>
    </source>
</reference>
<dbReference type="RefSeq" id="WP_058493795.1">
    <property type="nucleotide sequence ID" value="NZ_CBCRUR010000004.1"/>
</dbReference>
<keyword evidence="1" id="KW-0472">Membrane</keyword>
<feature type="transmembrane region" description="Helical" evidence="1">
    <location>
        <begin position="117"/>
        <end position="139"/>
    </location>
</feature>
<protein>
    <submittedName>
        <fullName evidence="2">Uncharacterized protein</fullName>
    </submittedName>
</protein>
<name>A0A0W1A6Z2_9GAMM</name>
<keyword evidence="1" id="KW-0812">Transmembrane</keyword>
<evidence type="ECO:0000256" key="1">
    <source>
        <dbReference type="SAM" id="Phobius"/>
    </source>
</evidence>
<dbReference type="PATRIC" id="fig|45076.6.peg.2211"/>